<keyword evidence="5" id="KW-1185">Reference proteome</keyword>
<gene>
    <name evidence="4" type="ORF">Ptr86124_011244</name>
    <name evidence="3" type="ORF">PtrM4_053850</name>
</gene>
<dbReference type="PROSITE" id="PS50076">
    <property type="entry name" value="DNAJ_2"/>
    <property type="match status" value="1"/>
</dbReference>
<name>A0A2W1CW95_9PLEO</name>
<reference evidence="3" key="1">
    <citation type="journal article" date="2018" name="BMC Genomics">
        <title>Comparative genomics of the wheat fungal pathogen Pyrenophora tritici-repentis reveals chromosomal variations and genome plasticity.</title>
        <authorList>
            <person name="Moolhuijzen P."/>
            <person name="See P.T."/>
            <person name="Hane J.K."/>
            <person name="Shi G."/>
            <person name="Liu Z."/>
            <person name="Oliver R.P."/>
            <person name="Moffat C.S."/>
        </authorList>
    </citation>
    <scope>NUCLEOTIDE SEQUENCE [LARGE SCALE GENOMIC DNA]</scope>
    <source>
        <strain evidence="3">M4</strain>
    </source>
</reference>
<dbReference type="SMART" id="SM00271">
    <property type="entry name" value="DnaJ"/>
    <property type="match status" value="1"/>
</dbReference>
<dbReference type="Proteomes" id="UP000249757">
    <property type="component" value="Unassembled WGS sequence"/>
</dbReference>
<dbReference type="Proteomes" id="UP000245464">
    <property type="component" value="Chromosome 10"/>
</dbReference>
<dbReference type="InterPro" id="IPR001623">
    <property type="entry name" value="DnaJ_domain"/>
</dbReference>
<reference evidence="4" key="3">
    <citation type="journal article" date="2022" name="bioRxiv">
        <title>A global pangenome for the wheat fungal pathogen Pyrenophora tritici-repentis and prediction of effector protein structural homology.</title>
        <authorList>
            <person name="Moolhuijzen P."/>
            <person name="See P.T."/>
            <person name="Shi G."/>
            <person name="Powell H.R."/>
            <person name="Cockram J."/>
            <person name="Jorgensen L.N."/>
            <person name="Benslimane H."/>
            <person name="Strelkov S.E."/>
            <person name="Turner J."/>
            <person name="Liu Z."/>
            <person name="Moffat C.S."/>
        </authorList>
    </citation>
    <scope>NUCLEOTIDE SEQUENCE</scope>
    <source>
        <strain evidence="4">86-124</strain>
    </source>
</reference>
<comment type="caution">
    <text evidence="4">The sequence shown here is derived from an EMBL/GenBank/DDBJ whole genome shotgun (WGS) entry which is preliminary data.</text>
</comment>
<evidence type="ECO:0000313" key="3">
    <source>
        <dbReference type="EMBL" id="KAF7565951.1"/>
    </source>
</evidence>
<reference evidence="4" key="2">
    <citation type="submission" date="2021-05" db="EMBL/GenBank/DDBJ databases">
        <authorList>
            <person name="Moolhuijzen P.M."/>
            <person name="Moffat C.S."/>
        </authorList>
    </citation>
    <scope>NUCLEOTIDE SEQUENCE</scope>
    <source>
        <strain evidence="4">86-124</strain>
    </source>
</reference>
<accession>A0A2W1CW95</accession>
<dbReference type="EMBL" id="NQIK02000010">
    <property type="protein sequence ID" value="KAF7565951.1"/>
    <property type="molecule type" value="Genomic_DNA"/>
</dbReference>
<dbReference type="InterPro" id="IPR036869">
    <property type="entry name" value="J_dom_sf"/>
</dbReference>
<feature type="compositionally biased region" description="Low complexity" evidence="1">
    <location>
        <begin position="9"/>
        <end position="45"/>
    </location>
</feature>
<feature type="domain" description="J" evidence="2">
    <location>
        <begin position="211"/>
        <end position="280"/>
    </location>
</feature>
<dbReference type="SUPFAM" id="SSF46565">
    <property type="entry name" value="Chaperone J-domain"/>
    <property type="match status" value="1"/>
</dbReference>
<dbReference type="CDD" id="cd06257">
    <property type="entry name" value="DnaJ"/>
    <property type="match status" value="1"/>
</dbReference>
<evidence type="ECO:0000256" key="1">
    <source>
        <dbReference type="SAM" id="MobiDB-lite"/>
    </source>
</evidence>
<sequence length="286" mass="31152">MDKIAMYNSATSRRMTRSQATAASSSVSRSTASSSATPPTAPIAIRATTGRPIAALPIVSVPTLATPTSPAARTAALPFPIIRKSATKKRRQDFDIFVDDTTTYLPTPASPPATPNVRPPLGVRTANLTPLPPSRLPDTPFTFSQSDPNWEDIENYTPWYLTPPHTPRTHTLARTPPVGPSPQPSPLANRLRLRPRRAKTSAELPAPVNVAAYHILDIEDWKVCANTIKTAYRVAALLAHPDKAATTEEKTEATALMQRINAAKDMLVNSSARRQYHRDGKVPWEV</sequence>
<dbReference type="EMBL" id="NRDI02000019">
    <property type="protein sequence ID" value="KAI1509658.1"/>
    <property type="molecule type" value="Genomic_DNA"/>
</dbReference>
<protein>
    <submittedName>
        <fullName evidence="4">DnaJ domain containing protein</fullName>
    </submittedName>
    <submittedName>
        <fullName evidence="3">DnaJ multi-domain protein</fullName>
    </submittedName>
</protein>
<evidence type="ECO:0000313" key="5">
    <source>
        <dbReference type="Proteomes" id="UP000249757"/>
    </source>
</evidence>
<feature type="region of interest" description="Disordered" evidence="1">
    <location>
        <begin position="1"/>
        <end position="45"/>
    </location>
</feature>
<evidence type="ECO:0000313" key="4">
    <source>
        <dbReference type="EMBL" id="KAI1509658.1"/>
    </source>
</evidence>
<dbReference type="Gene3D" id="1.10.287.110">
    <property type="entry name" value="DnaJ domain"/>
    <property type="match status" value="1"/>
</dbReference>
<reference evidence="5" key="4">
    <citation type="journal article" date="2022" name="Microb. Genom.">
        <title>A global pangenome for the wheat fungal pathogen Pyrenophora tritici-repentis and prediction of effector protein structural homology.</title>
        <authorList>
            <person name="Moolhuijzen P.M."/>
            <person name="See P.T."/>
            <person name="Shi G."/>
            <person name="Powell H.R."/>
            <person name="Cockram J."/>
            <person name="Jorgensen L.N."/>
            <person name="Benslimane H."/>
            <person name="Strelkov S.E."/>
            <person name="Turner J."/>
            <person name="Liu Z."/>
            <person name="Moffat C.S."/>
        </authorList>
    </citation>
    <scope>NUCLEOTIDE SEQUENCE [LARGE SCALE GENOMIC DNA]</scope>
</reference>
<proteinExistence type="predicted"/>
<dbReference type="Pfam" id="PF00226">
    <property type="entry name" value="DnaJ"/>
    <property type="match status" value="1"/>
</dbReference>
<evidence type="ECO:0000259" key="2">
    <source>
        <dbReference type="PROSITE" id="PS50076"/>
    </source>
</evidence>
<dbReference type="AlphaFoldDB" id="A0A2W1CW95"/>
<dbReference type="OrthoDB" id="10250354at2759"/>
<organism evidence="4 5">
    <name type="scientific">Pyrenophora tritici-repentis</name>
    <dbReference type="NCBI Taxonomy" id="45151"/>
    <lineage>
        <taxon>Eukaryota</taxon>
        <taxon>Fungi</taxon>
        <taxon>Dikarya</taxon>
        <taxon>Ascomycota</taxon>
        <taxon>Pezizomycotina</taxon>
        <taxon>Dothideomycetes</taxon>
        <taxon>Pleosporomycetidae</taxon>
        <taxon>Pleosporales</taxon>
        <taxon>Pleosporineae</taxon>
        <taxon>Pleosporaceae</taxon>
        <taxon>Pyrenophora</taxon>
    </lineage>
</organism>